<dbReference type="PANTHER" id="PTHR42913:SF9">
    <property type="entry name" value="SLR1591 PROTEIN"/>
    <property type="match status" value="1"/>
</dbReference>
<keyword evidence="3" id="KW-0274">FAD</keyword>
<gene>
    <name evidence="6" type="ordered locus">Pcar_2275</name>
</gene>
<evidence type="ECO:0000313" key="6">
    <source>
        <dbReference type="EMBL" id="ABA89514.1"/>
    </source>
</evidence>
<dbReference type="RefSeq" id="WP_011342032.1">
    <property type="nucleotide sequence ID" value="NC_007498.2"/>
</dbReference>
<evidence type="ECO:0000256" key="4">
    <source>
        <dbReference type="ARBA" id="ARBA00023002"/>
    </source>
</evidence>
<keyword evidence="2" id="KW-0285">Flavoprotein</keyword>
<evidence type="ECO:0000256" key="1">
    <source>
        <dbReference type="ARBA" id="ARBA00001974"/>
    </source>
</evidence>
<evidence type="ECO:0000259" key="5">
    <source>
        <dbReference type="Pfam" id="PF07992"/>
    </source>
</evidence>
<keyword evidence="7" id="KW-1185">Reference proteome</keyword>
<reference evidence="6 7" key="2">
    <citation type="journal article" date="2012" name="BMC Genomics">
        <title>The genome of Pelobacter carbinolicus reveals surprising metabolic capabilities and physiological features.</title>
        <authorList>
            <person name="Aklujkar M."/>
            <person name="Haveman S.A."/>
            <person name="Didonato R.Jr."/>
            <person name="Chertkov O."/>
            <person name="Han C.S."/>
            <person name="Land M.L."/>
            <person name="Brown P."/>
            <person name="Lovley D.R."/>
        </authorList>
    </citation>
    <scope>NUCLEOTIDE SEQUENCE [LARGE SCALE GENOMIC DNA]</scope>
    <source>
        <strain evidence="7">DSM 2380 / NBRC 103641 / GraBd1</strain>
    </source>
</reference>
<dbReference type="EMBL" id="CP000142">
    <property type="protein sequence ID" value="ABA89514.1"/>
    <property type="molecule type" value="Genomic_DNA"/>
</dbReference>
<evidence type="ECO:0000256" key="3">
    <source>
        <dbReference type="ARBA" id="ARBA00022827"/>
    </source>
</evidence>
<dbReference type="HOGENOM" id="CLU_021377_4_0_7"/>
<dbReference type="GO" id="GO:0019646">
    <property type="term" value="P:aerobic electron transport chain"/>
    <property type="evidence" value="ECO:0007669"/>
    <property type="project" value="TreeGrafter"/>
</dbReference>
<dbReference type="GO" id="GO:0003955">
    <property type="term" value="F:NAD(P)H dehydrogenase (quinone) activity"/>
    <property type="evidence" value="ECO:0007669"/>
    <property type="project" value="TreeGrafter"/>
</dbReference>
<comment type="cofactor">
    <cofactor evidence="1">
        <name>FAD</name>
        <dbReference type="ChEBI" id="CHEBI:57692"/>
    </cofactor>
</comment>
<dbReference type="Gene3D" id="3.50.50.100">
    <property type="match status" value="1"/>
</dbReference>
<accession>Q3A293</accession>
<dbReference type="AlphaFoldDB" id="Q3A293"/>
<dbReference type="eggNOG" id="COG1252">
    <property type="taxonomic scope" value="Bacteria"/>
</dbReference>
<feature type="domain" description="FAD/NAD(P)-binding" evidence="5">
    <location>
        <begin position="4"/>
        <end position="285"/>
    </location>
</feature>
<dbReference type="InterPro" id="IPR023753">
    <property type="entry name" value="FAD/NAD-binding_dom"/>
</dbReference>
<evidence type="ECO:0000313" key="7">
    <source>
        <dbReference type="Proteomes" id="UP000002534"/>
    </source>
</evidence>
<dbReference type="Proteomes" id="UP000002534">
    <property type="component" value="Chromosome"/>
</dbReference>
<dbReference type="InterPro" id="IPR051169">
    <property type="entry name" value="NADH-Q_oxidoreductase"/>
</dbReference>
<dbReference type="OrthoDB" id="9767928at2"/>
<evidence type="ECO:0000256" key="2">
    <source>
        <dbReference type="ARBA" id="ARBA00022630"/>
    </source>
</evidence>
<organism evidence="6 7">
    <name type="scientific">Syntrophotalea carbinolica (strain DSM 2380 / NBRC 103641 / GraBd1)</name>
    <name type="common">Pelobacter carbinolicus</name>
    <dbReference type="NCBI Taxonomy" id="338963"/>
    <lineage>
        <taxon>Bacteria</taxon>
        <taxon>Pseudomonadati</taxon>
        <taxon>Thermodesulfobacteriota</taxon>
        <taxon>Desulfuromonadia</taxon>
        <taxon>Desulfuromonadales</taxon>
        <taxon>Syntrophotaleaceae</taxon>
        <taxon>Syntrophotalea</taxon>
    </lineage>
</organism>
<dbReference type="InterPro" id="IPR036188">
    <property type="entry name" value="FAD/NAD-bd_sf"/>
</dbReference>
<dbReference type="Pfam" id="PF07992">
    <property type="entry name" value="Pyr_redox_2"/>
    <property type="match status" value="1"/>
</dbReference>
<dbReference type="KEGG" id="pca:Pcar_2275"/>
<keyword evidence="4" id="KW-0560">Oxidoreductase</keyword>
<reference evidence="7" key="1">
    <citation type="submission" date="2005-10" db="EMBL/GenBank/DDBJ databases">
        <title>Complete sequence of Pelobacter carbinolicus DSM 2380.</title>
        <authorList>
            <person name="Copeland A."/>
            <person name="Lucas S."/>
            <person name="Lapidus A."/>
            <person name="Barry K."/>
            <person name="Detter J.C."/>
            <person name="Glavina T."/>
            <person name="Hammon N."/>
            <person name="Israni S."/>
            <person name="Pitluck S."/>
            <person name="Chertkov O."/>
            <person name="Schmutz J."/>
            <person name="Larimer F."/>
            <person name="Land M."/>
            <person name="Kyrpides N."/>
            <person name="Ivanova N."/>
            <person name="Richardson P."/>
        </authorList>
    </citation>
    <scope>NUCLEOTIDE SEQUENCE [LARGE SCALE GENOMIC DNA]</scope>
    <source>
        <strain evidence="7">DSM 2380 / NBRC 103641 / GraBd1</strain>
    </source>
</reference>
<dbReference type="STRING" id="338963.Pcar_2275"/>
<dbReference type="SUPFAM" id="SSF51905">
    <property type="entry name" value="FAD/NAD(P)-binding domain"/>
    <property type="match status" value="2"/>
</dbReference>
<name>Q3A293_SYNC1</name>
<dbReference type="PANTHER" id="PTHR42913">
    <property type="entry name" value="APOPTOSIS-INDUCING FACTOR 1"/>
    <property type="match status" value="1"/>
</dbReference>
<dbReference type="PRINTS" id="PR00368">
    <property type="entry name" value="FADPNR"/>
</dbReference>
<protein>
    <submittedName>
        <fullName evidence="6">FAD-dependent pyridine nucleotide-disulfide oxidoreductase family protein</fullName>
    </submittedName>
</protein>
<sequence length="380" mass="41661">MKQHLVLVGGGHAHMTIMQRLSDYVSRGHRVTLISPGAYHYYSGMGPGMLGGTYHPRQIRFHVRRMVEDRGGEFIEAEVVRIEADRRVLSLDTGQQVSYSVASFNTGSGVPLERIGATRTDVLPVKPIHNLLAVRQELLERLPRQALKVLVVGGGAAGVEVAGNLWRLADQAGGRLDISLIAGKRLLGRFSDKVRSLALASLTRRGIDVREGTHVLSAGDGRAVLDDHSEVTFDLALSASGVQPSGIFQASQLPVGPDGGLLVNESLQSVAYPELFGGGDCISFQERPLDKVGVYAVRENPILYRNLMAALEDQPLMRFSPQKSYLLILNMGDGRGIFAKGSLALDGRWAFRFKDWIDRRFMNRFQLSGELDDKANLFDA</sequence>
<proteinExistence type="predicted"/>